<comment type="pathway">
    <text evidence="9">Protein modification; lipoprotein biosynthesis (N-acyl transfer).</text>
</comment>
<feature type="transmembrane region" description="Helical" evidence="9">
    <location>
        <begin position="27"/>
        <end position="48"/>
    </location>
</feature>
<organism evidence="11 12">
    <name type="scientific">Solilutibacter tolerans</name>
    <dbReference type="NCBI Taxonomy" id="1604334"/>
    <lineage>
        <taxon>Bacteria</taxon>
        <taxon>Pseudomonadati</taxon>
        <taxon>Pseudomonadota</taxon>
        <taxon>Gammaproteobacteria</taxon>
        <taxon>Lysobacterales</taxon>
        <taxon>Lysobacteraceae</taxon>
        <taxon>Solilutibacter</taxon>
    </lineage>
</organism>
<dbReference type="PANTHER" id="PTHR38686:SF1">
    <property type="entry name" value="APOLIPOPROTEIN N-ACYLTRANSFERASE"/>
    <property type="match status" value="1"/>
</dbReference>
<dbReference type="CDD" id="cd07571">
    <property type="entry name" value="ALP_N-acyl_transferase"/>
    <property type="match status" value="1"/>
</dbReference>
<feature type="transmembrane region" description="Helical" evidence="9">
    <location>
        <begin position="80"/>
        <end position="99"/>
    </location>
</feature>
<evidence type="ECO:0000256" key="8">
    <source>
        <dbReference type="ARBA" id="ARBA00023315"/>
    </source>
</evidence>
<dbReference type="Pfam" id="PF00795">
    <property type="entry name" value="CN_hydrolase"/>
    <property type="match status" value="1"/>
</dbReference>
<feature type="transmembrane region" description="Helical" evidence="9">
    <location>
        <begin position="587"/>
        <end position="604"/>
    </location>
</feature>
<dbReference type="UniPathway" id="UPA00666"/>
<feature type="transmembrane region" description="Helical" evidence="9">
    <location>
        <begin position="503"/>
        <end position="524"/>
    </location>
</feature>
<feature type="domain" description="CN hydrolase" evidence="10">
    <location>
        <begin position="228"/>
        <end position="489"/>
    </location>
</feature>
<dbReference type="InterPro" id="IPR036526">
    <property type="entry name" value="C-N_Hydrolase_sf"/>
</dbReference>
<evidence type="ECO:0000256" key="1">
    <source>
        <dbReference type="ARBA" id="ARBA00004651"/>
    </source>
</evidence>
<evidence type="ECO:0000313" key="12">
    <source>
        <dbReference type="Proteomes" id="UP000241788"/>
    </source>
</evidence>
<keyword evidence="12" id="KW-1185">Reference proteome</keyword>
<dbReference type="EC" id="2.3.1.269" evidence="9"/>
<dbReference type="EMBL" id="FTLW01000003">
    <property type="protein sequence ID" value="SIQ61664.1"/>
    <property type="molecule type" value="Genomic_DNA"/>
</dbReference>
<dbReference type="GO" id="GO:0016410">
    <property type="term" value="F:N-acyltransferase activity"/>
    <property type="evidence" value="ECO:0007669"/>
    <property type="project" value="UniProtKB-UniRule"/>
</dbReference>
<dbReference type="RefSeq" id="WP_076586972.1">
    <property type="nucleotide sequence ID" value="NZ_FTLW01000003.1"/>
</dbReference>
<dbReference type="HAMAP" id="MF_01148">
    <property type="entry name" value="Lnt"/>
    <property type="match status" value="1"/>
</dbReference>
<feature type="transmembrane region" description="Helical" evidence="9">
    <location>
        <begin position="158"/>
        <end position="180"/>
    </location>
</feature>
<comment type="similarity">
    <text evidence="2 9">Belongs to the CN hydrolase family. Apolipoprotein N-acyltransferase subfamily.</text>
</comment>
<dbReference type="Pfam" id="PF20154">
    <property type="entry name" value="LNT_N"/>
    <property type="match status" value="1"/>
</dbReference>
<dbReference type="PROSITE" id="PS50263">
    <property type="entry name" value="CN_HYDROLASE"/>
    <property type="match status" value="1"/>
</dbReference>
<gene>
    <name evidence="9" type="primary">lnt</name>
    <name evidence="11" type="ORF">SAMN05421546_1578</name>
</gene>
<dbReference type="InterPro" id="IPR004563">
    <property type="entry name" value="Apolipo_AcylTrfase"/>
</dbReference>
<dbReference type="GO" id="GO:0005886">
    <property type="term" value="C:plasma membrane"/>
    <property type="evidence" value="ECO:0007669"/>
    <property type="project" value="UniProtKB-SubCell"/>
</dbReference>
<evidence type="ECO:0000256" key="5">
    <source>
        <dbReference type="ARBA" id="ARBA00022692"/>
    </source>
</evidence>
<evidence type="ECO:0000256" key="6">
    <source>
        <dbReference type="ARBA" id="ARBA00022989"/>
    </source>
</evidence>
<accession>A0A1N6U7W8</accession>
<dbReference type="Proteomes" id="UP000241788">
    <property type="component" value="Unassembled WGS sequence"/>
</dbReference>
<keyword evidence="8 9" id="KW-0012">Acyltransferase</keyword>
<evidence type="ECO:0000256" key="7">
    <source>
        <dbReference type="ARBA" id="ARBA00023136"/>
    </source>
</evidence>
<dbReference type="STRING" id="1604334.SAMN05421546_1578"/>
<dbReference type="PANTHER" id="PTHR38686">
    <property type="entry name" value="APOLIPOPROTEIN N-ACYLTRANSFERASE"/>
    <property type="match status" value="1"/>
</dbReference>
<keyword evidence="4 9" id="KW-0808">Transferase</keyword>
<evidence type="ECO:0000256" key="4">
    <source>
        <dbReference type="ARBA" id="ARBA00022679"/>
    </source>
</evidence>
<reference evidence="12" key="1">
    <citation type="submission" date="2017-01" db="EMBL/GenBank/DDBJ databases">
        <authorList>
            <person name="Varghese N."/>
            <person name="Submissions S."/>
        </authorList>
    </citation>
    <scope>NUCLEOTIDE SEQUENCE [LARGE SCALE GENOMIC DNA]</scope>
    <source>
        <strain evidence="12">UM1</strain>
    </source>
</reference>
<keyword evidence="5 9" id="KW-0812">Transmembrane</keyword>
<comment type="caution">
    <text evidence="9">Lacks conserved residue(s) required for the propagation of feature annotation.</text>
</comment>
<name>A0A1N6U7W8_9GAMM</name>
<feature type="transmembrane region" description="Helical" evidence="9">
    <location>
        <begin position="192"/>
        <end position="212"/>
    </location>
</feature>
<keyword evidence="11" id="KW-0449">Lipoprotein</keyword>
<evidence type="ECO:0000313" key="11">
    <source>
        <dbReference type="EMBL" id="SIQ61664.1"/>
    </source>
</evidence>
<dbReference type="OrthoDB" id="9804277at2"/>
<feature type="transmembrane region" description="Helical" evidence="9">
    <location>
        <begin position="706"/>
        <end position="729"/>
    </location>
</feature>
<comment type="subcellular location">
    <subcellularLocation>
        <location evidence="1 9">Cell membrane</location>
        <topology evidence="1 9">Multi-pass membrane protein</topology>
    </subcellularLocation>
</comment>
<dbReference type="InterPro" id="IPR003010">
    <property type="entry name" value="C-N_Hydrolase"/>
</dbReference>
<dbReference type="AlphaFoldDB" id="A0A1N6U7W8"/>
<dbReference type="GO" id="GO:0042158">
    <property type="term" value="P:lipoprotein biosynthetic process"/>
    <property type="evidence" value="ECO:0007669"/>
    <property type="project" value="UniProtKB-UniRule"/>
</dbReference>
<dbReference type="InterPro" id="IPR045378">
    <property type="entry name" value="LNT_N"/>
</dbReference>
<dbReference type="Gene3D" id="3.60.110.10">
    <property type="entry name" value="Carbon-nitrogen hydrolase"/>
    <property type="match status" value="1"/>
</dbReference>
<comment type="catalytic activity">
    <reaction evidence="9">
        <text>N-terminal S-1,2-diacyl-sn-glyceryl-L-cysteinyl-[lipoprotein] + a glycerophospholipid = N-acyl-S-1,2-diacyl-sn-glyceryl-L-cysteinyl-[lipoprotein] + a 2-acyl-sn-glycero-3-phospholipid + H(+)</text>
        <dbReference type="Rhea" id="RHEA:48228"/>
        <dbReference type="Rhea" id="RHEA-COMP:14681"/>
        <dbReference type="Rhea" id="RHEA-COMP:14684"/>
        <dbReference type="ChEBI" id="CHEBI:15378"/>
        <dbReference type="ChEBI" id="CHEBI:136912"/>
        <dbReference type="ChEBI" id="CHEBI:140656"/>
        <dbReference type="ChEBI" id="CHEBI:140657"/>
        <dbReference type="ChEBI" id="CHEBI:140660"/>
        <dbReference type="EC" id="2.3.1.269"/>
    </reaction>
</comment>
<evidence type="ECO:0000256" key="2">
    <source>
        <dbReference type="ARBA" id="ARBA00010065"/>
    </source>
</evidence>
<evidence type="ECO:0000256" key="3">
    <source>
        <dbReference type="ARBA" id="ARBA00022475"/>
    </source>
</evidence>
<dbReference type="SUPFAM" id="SSF56317">
    <property type="entry name" value="Carbon-nitrogen hydrolase"/>
    <property type="match status" value="1"/>
</dbReference>
<feature type="transmembrane region" description="Helical" evidence="9">
    <location>
        <begin position="120"/>
        <end position="138"/>
    </location>
</feature>
<evidence type="ECO:0000256" key="9">
    <source>
        <dbReference type="HAMAP-Rule" id="MF_01148"/>
    </source>
</evidence>
<keyword evidence="6 9" id="KW-1133">Transmembrane helix</keyword>
<evidence type="ECO:0000259" key="10">
    <source>
        <dbReference type="PROSITE" id="PS50263"/>
    </source>
</evidence>
<dbReference type="NCBIfam" id="TIGR00546">
    <property type="entry name" value="lnt"/>
    <property type="match status" value="1"/>
</dbReference>
<feature type="transmembrane region" description="Helical" evidence="9">
    <location>
        <begin position="749"/>
        <end position="775"/>
    </location>
</feature>
<keyword evidence="3 9" id="KW-1003">Cell membrane</keyword>
<protein>
    <recommendedName>
        <fullName evidence="9">Apolipoprotein N-acyltransferase</fullName>
        <shortName evidence="9">ALP N-acyltransferase</shortName>
        <ecNumber evidence="9">2.3.1.269</ecNumber>
    </recommendedName>
</protein>
<feature type="transmembrane region" description="Helical" evidence="9">
    <location>
        <begin position="55"/>
        <end position="74"/>
    </location>
</feature>
<feature type="transmembrane region" description="Helical" evidence="9">
    <location>
        <begin position="556"/>
        <end position="575"/>
    </location>
</feature>
<keyword evidence="7 9" id="KW-0472">Membrane</keyword>
<proteinExistence type="inferred from homology"/>
<comment type="function">
    <text evidence="9">Catalyzes the phospholipid dependent N-acylation of the N-terminal cysteine of apolipoprotein, the last step in lipoprotein maturation.</text>
</comment>
<sequence length="812" mass="88921">MSRLLSGWRALAGLASSAVLLGVYARGGWGFVLGFVALLPWLVSLAACPRLRGTLLSAWAMSIACVLTTFSWFASAIADYLALSPILAMLVLVIAAPLLQPQFIIYAWARRIASRRLGPWMVAMVGASAWVATEWLWPKLLGDTIGHGLYPARWLRQFADVAGAAGLSFLLIAANEGIAMAWTRRRLSVREWVAPLAVALAIPLLLTGYGALRLSMLPSPKNADTPPLRIGMVQSNIIDYDRLRAEVGGYEVVRRVLDTHFSLSYPLAKTGQVDALLWSETIYPTTFGQPKSDDGAAFDREIIDFVDAAGVPLVFGTYDTDTAGEYNAAAFIAPGAPPLGFYRKTRLFLLTEYMPAWLERLGLRDALPWAGAWQKGSGARVMPLRLADGREVPVQVLICLDDVDPGLAIDGARLGAEALLGMSNDSWFTRHPLGAQLHLQVAAFRSIETRLPQLRVTTNGISAVLDATGQITASTGMNEQALLIGEVTAMPPPFTLMRAWGDWLGKAAGVFLMGLVIIASWSRWRARHPRPSRDDAALALPLRVAMMTPPWRVSIALLRMFSRIAVLWMIIAWWLGDAGQDRVLTQLRTFAWLVLLPEAMAWLIRRLHVARLVQASDGLSLIKRGQTFRLVGSALQPWALPLPDEGATVEVEGVGKRAIAGVDPGTLVRAMQARLGDDPRSLRALLMARARGLARRPWLDHPLIKFGLFPLLPALIAFRLHQVITFGGLFGEALNYGWGAWFTALGIWWVRWIVAMVLWAGALRLLMEAICLLFARSSPARAIAIRAGLETAARALCYLGVPLWLAWRIGMG</sequence>